<proteinExistence type="predicted"/>
<dbReference type="EMBL" id="AKAU01000319">
    <property type="protein sequence ID" value="EIM93210.1"/>
    <property type="molecule type" value="Genomic_DNA"/>
</dbReference>
<feature type="transmembrane region" description="Helical" evidence="2">
    <location>
        <begin position="61"/>
        <end position="81"/>
    </location>
</feature>
<protein>
    <submittedName>
        <fullName evidence="3">Uncharacterized protein</fullName>
    </submittedName>
</protein>
<sequence length="115" mass="12321">MREFLPVALAFVSALLFYLGSPGQQWRAAPLWPRGCRSAALVAAIAALIPGIVAGHLATTLSIVITTVMASFVAFPFVAALRRRASGTAPWATQPATCRRKRKSKDTGSARRQRA</sequence>
<comment type="caution">
    <text evidence="3">The sequence shown here is derived from an EMBL/GenBank/DDBJ whole genome shotgun (WGS) entry which is preliminary data.</text>
</comment>
<dbReference type="Proteomes" id="UP000004980">
    <property type="component" value="Unassembled WGS sequence"/>
</dbReference>
<evidence type="ECO:0000256" key="1">
    <source>
        <dbReference type="SAM" id="MobiDB-lite"/>
    </source>
</evidence>
<evidence type="ECO:0000256" key="2">
    <source>
        <dbReference type="SAM" id="Phobius"/>
    </source>
</evidence>
<keyword evidence="2" id="KW-0472">Membrane</keyword>
<reference evidence="3 4" key="1">
    <citation type="journal article" date="2012" name="J. Bacteriol.">
        <title>Draft Genome Sequence of the Soil Bacterium Burkholderia terrae Strain BS001, Which Interacts with Fungal Surface Structures.</title>
        <authorList>
            <person name="Nazir R."/>
            <person name="Hansen M.A."/>
            <person name="Sorensen S."/>
            <person name="van Elsas J.D."/>
        </authorList>
    </citation>
    <scope>NUCLEOTIDE SEQUENCE [LARGE SCALE GENOMIC DNA]</scope>
    <source>
        <strain evidence="3 4">BS001</strain>
    </source>
</reference>
<accession>A0ABN0F3P9</accession>
<keyword evidence="2" id="KW-1133">Transmembrane helix</keyword>
<keyword evidence="4" id="KW-1185">Reference proteome</keyword>
<evidence type="ECO:0000313" key="4">
    <source>
        <dbReference type="Proteomes" id="UP000004980"/>
    </source>
</evidence>
<feature type="region of interest" description="Disordered" evidence="1">
    <location>
        <begin position="86"/>
        <end position="115"/>
    </location>
</feature>
<organism evidence="3 4">
    <name type="scientific">Paraburkholderia hospita</name>
    <dbReference type="NCBI Taxonomy" id="169430"/>
    <lineage>
        <taxon>Bacteria</taxon>
        <taxon>Pseudomonadati</taxon>
        <taxon>Pseudomonadota</taxon>
        <taxon>Betaproteobacteria</taxon>
        <taxon>Burkholderiales</taxon>
        <taxon>Burkholderiaceae</taxon>
        <taxon>Paraburkholderia</taxon>
    </lineage>
</organism>
<evidence type="ECO:0000313" key="3">
    <source>
        <dbReference type="EMBL" id="EIM93210.1"/>
    </source>
</evidence>
<feature type="transmembrane region" description="Helical" evidence="2">
    <location>
        <begin position="6"/>
        <end position="23"/>
    </location>
</feature>
<name>A0ABN0F3P9_9BURK</name>
<keyword evidence="2" id="KW-0812">Transmembrane</keyword>
<feature type="transmembrane region" description="Helical" evidence="2">
    <location>
        <begin position="35"/>
        <end position="55"/>
    </location>
</feature>
<gene>
    <name evidence="3" type="ORF">WQE_50560</name>
</gene>